<accession>A0A382CIP4</accession>
<proteinExistence type="predicted"/>
<organism evidence="1">
    <name type="scientific">marine metagenome</name>
    <dbReference type="NCBI Taxonomy" id="408172"/>
    <lineage>
        <taxon>unclassified sequences</taxon>
        <taxon>metagenomes</taxon>
        <taxon>ecological metagenomes</taxon>
    </lineage>
</organism>
<dbReference type="EMBL" id="UINC01034608">
    <property type="protein sequence ID" value="SVB25719.1"/>
    <property type="molecule type" value="Genomic_DNA"/>
</dbReference>
<reference evidence="1" key="1">
    <citation type="submission" date="2018-05" db="EMBL/GenBank/DDBJ databases">
        <authorList>
            <person name="Lanie J.A."/>
            <person name="Ng W.-L."/>
            <person name="Kazmierczak K.M."/>
            <person name="Andrzejewski T.M."/>
            <person name="Davidsen T.M."/>
            <person name="Wayne K.J."/>
            <person name="Tettelin H."/>
            <person name="Glass J.I."/>
            <person name="Rusch D."/>
            <person name="Podicherti R."/>
            <person name="Tsui H.-C.T."/>
            <person name="Winkler M.E."/>
        </authorList>
    </citation>
    <scope>NUCLEOTIDE SEQUENCE</scope>
</reference>
<evidence type="ECO:0000313" key="1">
    <source>
        <dbReference type="EMBL" id="SVB25719.1"/>
    </source>
</evidence>
<name>A0A382CIP4_9ZZZZ</name>
<evidence type="ECO:0008006" key="2">
    <source>
        <dbReference type="Google" id="ProtNLM"/>
    </source>
</evidence>
<dbReference type="AlphaFoldDB" id="A0A382CIP4"/>
<protein>
    <recommendedName>
        <fullName evidence="2">Glycosyltransferase subfamily 4-like N-terminal domain-containing protein</fullName>
    </recommendedName>
</protein>
<feature type="non-terminal residue" evidence="1">
    <location>
        <position position="104"/>
    </location>
</feature>
<gene>
    <name evidence="1" type="ORF">METZ01_LOCUS178573</name>
</gene>
<sequence length="104" mass="12243">MKVLVNAFGISSAGGITVLKKTIYEFLDNQENQYYIFVFSNQNILNLVQEFNNIDNIHFKIYNDYGILFRLLRENLYFLSFVLRNNISLIYNFTGTRQLLFGIP</sequence>